<organism evidence="1 2">
    <name type="scientific">Monascus purpureus</name>
    <name type="common">Red mold</name>
    <name type="synonym">Monascus anka</name>
    <dbReference type="NCBI Taxonomy" id="5098"/>
    <lineage>
        <taxon>Eukaryota</taxon>
        <taxon>Fungi</taxon>
        <taxon>Dikarya</taxon>
        <taxon>Ascomycota</taxon>
        <taxon>Pezizomycotina</taxon>
        <taxon>Eurotiomycetes</taxon>
        <taxon>Eurotiomycetidae</taxon>
        <taxon>Eurotiales</taxon>
        <taxon>Aspergillaceae</taxon>
        <taxon>Monascus</taxon>
    </lineage>
</organism>
<evidence type="ECO:0000313" key="1">
    <source>
        <dbReference type="EMBL" id="TQB77088.1"/>
    </source>
</evidence>
<dbReference type="AlphaFoldDB" id="A0A507R6A5"/>
<comment type="caution">
    <text evidence="1">The sequence shown here is derived from an EMBL/GenBank/DDBJ whole genome shotgun (WGS) entry which is preliminary data.</text>
</comment>
<reference evidence="1 2" key="1">
    <citation type="submission" date="2019-06" db="EMBL/GenBank/DDBJ databases">
        <title>Wine fermentation using esterase from Monascus purpureus.</title>
        <authorList>
            <person name="Geng C."/>
            <person name="Zhang Y."/>
        </authorList>
    </citation>
    <scope>NUCLEOTIDE SEQUENCE [LARGE SCALE GENOMIC DNA]</scope>
    <source>
        <strain evidence="1">HQ1</strain>
    </source>
</reference>
<gene>
    <name evidence="1" type="ORF">MPDQ_005574</name>
</gene>
<sequence>MDSSTQQIRERIIRQIRVIPSESLPDVGSGSLRIRILADTPNSILDPEDYLSSIRPFVSATEEYLRRLHPDNETRLVAVKICRGKHSYFIIDLNNTDYNYETAHECRTLIPVYVLGLTKKQLTLVRKRSLDETIAKVLRNMHNLHGQDPLPLFDNHYDENLHYPNPRQPQIET</sequence>
<accession>A0A507R6A5</accession>
<protein>
    <submittedName>
        <fullName evidence="1">Uncharacterized protein</fullName>
    </submittedName>
</protein>
<dbReference type="OrthoDB" id="4243861at2759"/>
<name>A0A507R6A5_MONPU</name>
<dbReference type="STRING" id="5098.A0A507R6A5"/>
<dbReference type="Proteomes" id="UP000319663">
    <property type="component" value="Unassembled WGS sequence"/>
</dbReference>
<proteinExistence type="predicted"/>
<dbReference type="EMBL" id="VIFY01000004">
    <property type="protein sequence ID" value="TQB77088.1"/>
    <property type="molecule type" value="Genomic_DNA"/>
</dbReference>
<keyword evidence="2" id="KW-1185">Reference proteome</keyword>
<evidence type="ECO:0000313" key="2">
    <source>
        <dbReference type="Proteomes" id="UP000319663"/>
    </source>
</evidence>